<keyword evidence="3" id="KW-1185">Reference proteome</keyword>
<dbReference type="EMBL" id="LXQA010071400">
    <property type="protein sequence ID" value="MCI09102.1"/>
    <property type="molecule type" value="Genomic_DNA"/>
</dbReference>
<organism evidence="2 3">
    <name type="scientific">Trifolium medium</name>
    <dbReference type="NCBI Taxonomy" id="97028"/>
    <lineage>
        <taxon>Eukaryota</taxon>
        <taxon>Viridiplantae</taxon>
        <taxon>Streptophyta</taxon>
        <taxon>Embryophyta</taxon>
        <taxon>Tracheophyta</taxon>
        <taxon>Spermatophyta</taxon>
        <taxon>Magnoliopsida</taxon>
        <taxon>eudicotyledons</taxon>
        <taxon>Gunneridae</taxon>
        <taxon>Pentapetalae</taxon>
        <taxon>rosids</taxon>
        <taxon>fabids</taxon>
        <taxon>Fabales</taxon>
        <taxon>Fabaceae</taxon>
        <taxon>Papilionoideae</taxon>
        <taxon>50 kb inversion clade</taxon>
        <taxon>NPAAA clade</taxon>
        <taxon>Hologalegina</taxon>
        <taxon>IRL clade</taxon>
        <taxon>Trifolieae</taxon>
        <taxon>Trifolium</taxon>
    </lineage>
</organism>
<evidence type="ECO:0000256" key="1">
    <source>
        <dbReference type="SAM" id="MobiDB-lite"/>
    </source>
</evidence>
<dbReference type="AlphaFoldDB" id="A0A392PBG7"/>
<evidence type="ECO:0000313" key="3">
    <source>
        <dbReference type="Proteomes" id="UP000265520"/>
    </source>
</evidence>
<accession>A0A392PBG7</accession>
<proteinExistence type="predicted"/>
<name>A0A392PBG7_9FABA</name>
<comment type="caution">
    <text evidence="2">The sequence shown here is derived from an EMBL/GenBank/DDBJ whole genome shotgun (WGS) entry which is preliminary data.</text>
</comment>
<evidence type="ECO:0000313" key="2">
    <source>
        <dbReference type="EMBL" id="MCI09102.1"/>
    </source>
</evidence>
<sequence>MKAKPIEPDDVDAKSTPLLRNTLDGFREPKPERVKQPRQDGGEAHPTYATLPFSRTEQRL</sequence>
<dbReference type="Proteomes" id="UP000265520">
    <property type="component" value="Unassembled WGS sequence"/>
</dbReference>
<feature type="region of interest" description="Disordered" evidence="1">
    <location>
        <begin position="1"/>
        <end position="60"/>
    </location>
</feature>
<feature type="compositionally biased region" description="Basic and acidic residues" evidence="1">
    <location>
        <begin position="1"/>
        <end position="13"/>
    </location>
</feature>
<feature type="compositionally biased region" description="Basic and acidic residues" evidence="1">
    <location>
        <begin position="25"/>
        <end position="43"/>
    </location>
</feature>
<reference evidence="2 3" key="1">
    <citation type="journal article" date="2018" name="Front. Plant Sci.">
        <title>Red Clover (Trifolium pratense) and Zigzag Clover (T. medium) - A Picture of Genomic Similarities and Differences.</title>
        <authorList>
            <person name="Dluhosova J."/>
            <person name="Istvanek J."/>
            <person name="Nedelnik J."/>
            <person name="Repkova J."/>
        </authorList>
    </citation>
    <scope>NUCLEOTIDE SEQUENCE [LARGE SCALE GENOMIC DNA]</scope>
    <source>
        <strain evidence="3">cv. 10/8</strain>
        <tissue evidence="2">Leaf</tissue>
    </source>
</reference>
<protein>
    <submittedName>
        <fullName evidence="2">Uncharacterized protein</fullName>
    </submittedName>
</protein>